<dbReference type="EMBL" id="JAEACQ010000253">
    <property type="protein sequence ID" value="MBL7630700.1"/>
    <property type="molecule type" value="Genomic_DNA"/>
</dbReference>
<protein>
    <submittedName>
        <fullName evidence="4">MaoC family dehydratase N-terminal domain-containing protein</fullName>
    </submittedName>
</protein>
<sequence length="317" mass="33299">MPLNQAFVGREIVATRPFLVGREHIRQFARAIGDPNPLYHDLEAARTAGYPDLVAPPTFLVAAIPGQLGLPVDDPDFGMDFSLIVHGEQRFTLLRPVVAGDELTAVTTLTGLRTVATNEVLTAGYDFRTTTGEPVATGLCGLVSRGTADPGAGPVRVEAPAATGVAATSVAATPARAAATRYDDVETGTELPARSFPIRRADLVRYAGASGDFNPIHWNEKVAAEVGLPGVIAHGMLTMATAGRVVTDWAGDPGAIREYGVKFSSPVVVPNDDTGAVVEVRATVEKKLPDDRVVVNLTVRCEGAKVLMAAKAKVQLA</sequence>
<dbReference type="PANTHER" id="PTHR43841">
    <property type="entry name" value="3-HYDROXYACYL-THIOESTER DEHYDRATASE HTDX-RELATED"/>
    <property type="match status" value="1"/>
</dbReference>
<dbReference type="InterPro" id="IPR002539">
    <property type="entry name" value="MaoC-like_dom"/>
</dbReference>
<feature type="domain" description="FAS1-like dehydratase" evidence="3">
    <location>
        <begin position="6"/>
        <end position="137"/>
    </location>
</feature>
<dbReference type="Pfam" id="PF13452">
    <property type="entry name" value="FAS1_DH_region"/>
    <property type="match status" value="1"/>
</dbReference>
<dbReference type="Proteomes" id="UP000604475">
    <property type="component" value="Unassembled WGS sequence"/>
</dbReference>
<name>A0A937RKR2_9ACTN</name>
<dbReference type="GO" id="GO:0004312">
    <property type="term" value="F:fatty acid synthase activity"/>
    <property type="evidence" value="ECO:0007669"/>
    <property type="project" value="InterPro"/>
</dbReference>
<dbReference type="Gene3D" id="3.10.129.10">
    <property type="entry name" value="Hotdog Thioesterase"/>
    <property type="match status" value="2"/>
</dbReference>
<evidence type="ECO:0000313" key="4">
    <source>
        <dbReference type="EMBL" id="MBL7630700.1"/>
    </source>
</evidence>
<dbReference type="InterPro" id="IPR003965">
    <property type="entry name" value="Fatty_acid_synthase"/>
</dbReference>
<evidence type="ECO:0000259" key="2">
    <source>
        <dbReference type="Pfam" id="PF01575"/>
    </source>
</evidence>
<organism evidence="4 5">
    <name type="scientific">Frankia nepalensis</name>
    <dbReference type="NCBI Taxonomy" id="1836974"/>
    <lineage>
        <taxon>Bacteria</taxon>
        <taxon>Bacillati</taxon>
        <taxon>Actinomycetota</taxon>
        <taxon>Actinomycetes</taxon>
        <taxon>Frankiales</taxon>
        <taxon>Frankiaceae</taxon>
        <taxon>Frankia</taxon>
    </lineage>
</organism>
<keyword evidence="5" id="KW-1185">Reference proteome</keyword>
<dbReference type="AlphaFoldDB" id="A0A937RKR2"/>
<evidence type="ECO:0000259" key="3">
    <source>
        <dbReference type="Pfam" id="PF13452"/>
    </source>
</evidence>
<dbReference type="InterPro" id="IPR029069">
    <property type="entry name" value="HotDog_dom_sf"/>
</dbReference>
<reference evidence="4" key="1">
    <citation type="submission" date="2020-12" db="EMBL/GenBank/DDBJ databases">
        <title>Genomic characterization of non-nitrogen-fixing Frankia strains.</title>
        <authorList>
            <person name="Carlos-Shanley C."/>
            <person name="Guerra T."/>
            <person name="Hahn D."/>
        </authorList>
    </citation>
    <scope>NUCLEOTIDE SEQUENCE</scope>
    <source>
        <strain evidence="4">CN6</strain>
    </source>
</reference>
<dbReference type="Pfam" id="PF01575">
    <property type="entry name" value="MaoC_dehydratas"/>
    <property type="match status" value="1"/>
</dbReference>
<comment type="similarity">
    <text evidence="1">Belongs to the enoyl-CoA hydratase/isomerase family.</text>
</comment>
<feature type="domain" description="MaoC-like" evidence="2">
    <location>
        <begin position="193"/>
        <end position="282"/>
    </location>
</feature>
<proteinExistence type="inferred from homology"/>
<dbReference type="SUPFAM" id="SSF54637">
    <property type="entry name" value="Thioesterase/thiol ester dehydrase-isomerase"/>
    <property type="match status" value="2"/>
</dbReference>
<dbReference type="GO" id="GO:0005835">
    <property type="term" value="C:fatty acid synthase complex"/>
    <property type="evidence" value="ECO:0007669"/>
    <property type="project" value="InterPro"/>
</dbReference>
<dbReference type="CDD" id="cd03453">
    <property type="entry name" value="SAV4209_like"/>
    <property type="match status" value="1"/>
</dbReference>
<dbReference type="PRINTS" id="PR01483">
    <property type="entry name" value="FASYNTHASE"/>
</dbReference>
<dbReference type="InterPro" id="IPR039569">
    <property type="entry name" value="FAS1-like_DH_region"/>
</dbReference>
<gene>
    <name evidence="4" type="ORF">I7412_26785</name>
</gene>
<dbReference type="GO" id="GO:0006633">
    <property type="term" value="P:fatty acid biosynthetic process"/>
    <property type="evidence" value="ECO:0007669"/>
    <property type="project" value="InterPro"/>
</dbReference>
<comment type="caution">
    <text evidence="4">The sequence shown here is derived from an EMBL/GenBank/DDBJ whole genome shotgun (WGS) entry which is preliminary data.</text>
</comment>
<evidence type="ECO:0000313" key="5">
    <source>
        <dbReference type="Proteomes" id="UP000604475"/>
    </source>
</evidence>
<dbReference type="PANTHER" id="PTHR43841:SF3">
    <property type="entry name" value="(3R)-HYDROXYACYL-ACP DEHYDRATASE SUBUNIT HADB"/>
    <property type="match status" value="1"/>
</dbReference>
<accession>A0A937RKR2</accession>
<evidence type="ECO:0000256" key="1">
    <source>
        <dbReference type="ARBA" id="ARBA00005254"/>
    </source>
</evidence>
<dbReference type="CDD" id="cd03441">
    <property type="entry name" value="R_hydratase_like"/>
    <property type="match status" value="1"/>
</dbReference>